<keyword evidence="3" id="KW-1185">Reference proteome</keyword>
<reference evidence="2 3" key="1">
    <citation type="submission" date="2018-05" db="EMBL/GenBank/DDBJ databases">
        <title>Pedobacter paludis sp. nov., isolated from wetland soil.</title>
        <authorList>
            <person name="Zhang Y."/>
            <person name="Wang G."/>
        </authorList>
    </citation>
    <scope>NUCLEOTIDE SEQUENCE [LARGE SCALE GENOMIC DNA]</scope>
    <source>
        <strain evidence="2 3">KCTC22721</strain>
    </source>
</reference>
<dbReference type="PANTHER" id="PTHR31435">
    <property type="entry name" value="PROTEIN NATD1"/>
    <property type="match status" value="1"/>
</dbReference>
<dbReference type="InterPro" id="IPR016181">
    <property type="entry name" value="Acyl_CoA_acyltransferase"/>
</dbReference>
<dbReference type="Proteomes" id="UP000245379">
    <property type="component" value="Unassembled WGS sequence"/>
</dbReference>
<sequence>MAEIKFETFPNEPSAFNLYLEEVKIGEMIVEISGDDLTVYHTEVDEDQSGNGYAGQLLAEMVAYARAQNLKVIPLCPYVHAQFNRHPDLYADIWKKEN</sequence>
<dbReference type="InterPro" id="IPR045057">
    <property type="entry name" value="Gcn5-rel_NAT"/>
</dbReference>
<dbReference type="Gene3D" id="3.40.630.30">
    <property type="match status" value="1"/>
</dbReference>
<dbReference type="InterPro" id="IPR031165">
    <property type="entry name" value="GNAT_YJDJ"/>
</dbReference>
<dbReference type="GO" id="GO:0016740">
    <property type="term" value="F:transferase activity"/>
    <property type="evidence" value="ECO:0007669"/>
    <property type="project" value="UniProtKB-KW"/>
</dbReference>
<evidence type="ECO:0000313" key="2">
    <source>
        <dbReference type="EMBL" id="PWS26683.1"/>
    </source>
</evidence>
<organism evidence="2 3">
    <name type="scientific">Pedobacter yonginense</name>
    <dbReference type="NCBI Taxonomy" id="651869"/>
    <lineage>
        <taxon>Bacteria</taxon>
        <taxon>Pseudomonadati</taxon>
        <taxon>Bacteroidota</taxon>
        <taxon>Sphingobacteriia</taxon>
        <taxon>Sphingobacteriales</taxon>
        <taxon>Sphingobacteriaceae</taxon>
        <taxon>Pedobacter</taxon>
    </lineage>
</organism>
<accession>A0A317ELC1</accession>
<evidence type="ECO:0000313" key="3">
    <source>
        <dbReference type="Proteomes" id="UP000245379"/>
    </source>
</evidence>
<keyword evidence="2" id="KW-0808">Transferase</keyword>
<protein>
    <submittedName>
        <fullName evidence="2">N-acetyltransferase</fullName>
    </submittedName>
</protein>
<dbReference type="OrthoDB" id="1120671at2"/>
<evidence type="ECO:0000259" key="1">
    <source>
        <dbReference type="PROSITE" id="PS51729"/>
    </source>
</evidence>
<dbReference type="EMBL" id="QGNZ01000004">
    <property type="protein sequence ID" value="PWS26683.1"/>
    <property type="molecule type" value="Genomic_DNA"/>
</dbReference>
<name>A0A317ELC1_9SPHI</name>
<comment type="caution">
    <text evidence="2">The sequence shown here is derived from an EMBL/GenBank/DDBJ whole genome shotgun (WGS) entry which is preliminary data.</text>
</comment>
<dbReference type="PROSITE" id="PS51729">
    <property type="entry name" value="GNAT_YJDJ"/>
    <property type="match status" value="1"/>
</dbReference>
<gene>
    <name evidence="2" type="ORF">DHW03_17795</name>
</gene>
<proteinExistence type="predicted"/>
<dbReference type="RefSeq" id="WP_109927241.1">
    <property type="nucleotide sequence ID" value="NZ_QGNZ01000004.1"/>
</dbReference>
<feature type="domain" description="N-acetyltransferase" evidence="1">
    <location>
        <begin position="8"/>
        <end position="95"/>
    </location>
</feature>
<dbReference type="SUPFAM" id="SSF55729">
    <property type="entry name" value="Acyl-CoA N-acyltransferases (Nat)"/>
    <property type="match status" value="1"/>
</dbReference>
<dbReference type="PANTHER" id="PTHR31435:SF10">
    <property type="entry name" value="BSR4717 PROTEIN"/>
    <property type="match status" value="1"/>
</dbReference>
<dbReference type="AlphaFoldDB" id="A0A317ELC1"/>
<dbReference type="Pfam" id="PF14542">
    <property type="entry name" value="Acetyltransf_CG"/>
    <property type="match status" value="1"/>
</dbReference>